<feature type="compositionally biased region" description="Basic and acidic residues" evidence="2">
    <location>
        <begin position="495"/>
        <end position="512"/>
    </location>
</feature>
<feature type="compositionally biased region" description="Basic and acidic residues" evidence="2">
    <location>
        <begin position="1506"/>
        <end position="1536"/>
    </location>
</feature>
<evidence type="ECO:0000256" key="2">
    <source>
        <dbReference type="SAM" id="MobiDB-lite"/>
    </source>
</evidence>
<feature type="compositionally biased region" description="Basic and acidic residues" evidence="2">
    <location>
        <begin position="1211"/>
        <end position="1232"/>
    </location>
</feature>
<feature type="region of interest" description="Disordered" evidence="2">
    <location>
        <begin position="413"/>
        <end position="553"/>
    </location>
</feature>
<comment type="caution">
    <text evidence="6">The sequence shown here is derived from an EMBL/GenBank/DDBJ whole genome shotgun (WGS) entry which is preliminary data.</text>
</comment>
<feature type="region of interest" description="Disordered" evidence="2">
    <location>
        <begin position="1093"/>
        <end position="1248"/>
    </location>
</feature>
<feature type="domain" description="DUF1542" evidence="5">
    <location>
        <begin position="687"/>
        <end position="755"/>
    </location>
</feature>
<name>E7FVF0_ERYRH</name>
<feature type="transmembrane region" description="Helical" evidence="3">
    <location>
        <begin position="1687"/>
        <end position="1705"/>
    </location>
</feature>
<evidence type="ECO:0000259" key="4">
    <source>
        <dbReference type="Pfam" id="PF01468"/>
    </source>
</evidence>
<feature type="domain" description="DUF1542" evidence="5">
    <location>
        <begin position="365"/>
        <end position="431"/>
    </location>
</feature>
<feature type="compositionally biased region" description="Basic and acidic residues" evidence="2">
    <location>
        <begin position="413"/>
        <end position="422"/>
    </location>
</feature>
<keyword evidence="6" id="KW-0804">Transcription</keyword>
<keyword evidence="3" id="KW-0812">Transmembrane</keyword>
<feature type="region of interest" description="Disordered" evidence="2">
    <location>
        <begin position="787"/>
        <end position="886"/>
    </location>
</feature>
<sequence>MKYAKLVINRVLMILIVLVLLITSFSKNGFYTVSANEQEELFPFRGNKLQNPYLRYGPSDTSIPNWVISSTNNILSGEKRGTISKTSKNGFRDIGMPNYLVGTQNNSDTSTFKSKSYRTSESSSNAAAAFMLFGQTMKLQANREYYFRAEIKSSNGNNDGVLNIYPGDRTSGPNVLASQKYSVGNKMMIVSLPFTPTGDGNVTVSLRHFANAKQDTHLEIHRMGFFLKDDYLIQEEAHALFNDSEFKELVGKDTAEIQKNIDAIRSKITASDNPYAEDVKEYVNGLLNKAQTLLDQAKSIEASIKDTYENFDEKVLKGDVTQDTIDELKKRIEEVSSPGLKEKLNNDLKEVERVYDLQVLKPVLKEELEKKANDAIKEIEDLKNVPESEKQEKIEAIQKELENVKKVIDDAKTREDATDAKDTSSGNIDKIISDVSLVDRKNESKSELDKKAEDAKKEIDALPNLTEDEKQKAKDAIDQKTKDGKDAIDQSTTPKDVEDAKNTTDTSVKETVDQSVLQDAKNKAKKDLEAKADETKKSIDALPGISQEAKDKAKGEIENALNKGLEGVESGESVDVINQVVTDTKTEMNAIKDAIIKENDDTINALINDKKAILNAEAEKAKETIDKLENVSQTEKDDAKKAIDRAVTEASNELDKATTPSDIDSIYNQGKGIIDKVVIKTELADAKIDAINVLQKKSEAVRDAINSMESLTDDDKNAANNEINQTLEQSIQRINQTQDVNVLPENLQIGMDELDALLVKYEQINSDKFNNQKENLKTELDKKAEDAKKEIDTLPNLTEDEKQKAKDAIDQKTKEGKDAIDQGTTPKDVEDAKNTTDTSVKETVDQSNLLDAKNKAKKDLEAKADETKNAIDALPGVSQEAKDKAKGEIDDALNKGIENIASGKSVEDVNNAVSETKTEMDAIKDAITKENNDSIDASINDKKSHLDAEAKKAKEVIDKLENLSQTEKDDAKKLIDETVSDTSKELDKATTPSDINTIYNQGKTDIGNVVVKAELDDAKIKAVADLKAKADEVRKQIADKPSLSNQQRKEANDEINKTLTDAIKRIEDTTVITDVPENLKTGIDELDAIEQKYEAKNNENLDKKKEDSKSDLDKKAEDAKKKIDKLPNLTDDEKQKAKDDIDQKNQDGKDAIDQSNDPKEIDKVIDTTDKGINDIVDDNKLLDTKNKAKDDLDKKAEDAKKVIDKLPNLTEDEKQKAKDDVGQKTKEGKDAIDQGTTPKDVEDAKNTTDTAVKDIVDQSTLQDAKNKAKKDLEAKADETKNAIDALPGLSQEIKDKAKGEIDNALNNGLENIETGKSIEDVNKVVSETKTEMDAIKDALIKENFESLEKLKDDKKANLNAEAEKAKETIDKLENLSQADKDKAKKVIDKTVNDASKELDKATTPSDINTIYNQGKTDIGNVVVKAELDDAKIKAVADLKAKADEVRKQIADKPSLSNQQRKEANDEINKTLTDAIKRIEDTTVITDVPENLKTGIDELNAIEKKYEAKNTGNLDKKKEDSKSELDKKAEDAKKEIDTLPNLTDDEKQKAKDEIDQKIKDGKDAIDQGTKPKDVEDAKNTTDTKVKDIVDQSTLQDAKNKARKDLEAKADETKKAIDALPGISKEAKDKAKAMIDSILKKGYQSIDSSDYLYEIERYVQNSIKDMHKVLESLNKKESDLGPLGVNDSHTPAIGALIAIFGLAFTLFDRKKYFFKK</sequence>
<dbReference type="RefSeq" id="WP_003774747.1">
    <property type="nucleotide sequence ID" value="NZ_ACLK02000002.1"/>
</dbReference>
<feature type="domain" description="DUF1542" evidence="5">
    <location>
        <begin position="773"/>
        <end position="842"/>
    </location>
</feature>
<evidence type="ECO:0000256" key="3">
    <source>
        <dbReference type="SAM" id="Phobius"/>
    </source>
</evidence>
<feature type="domain" description="DUF1542" evidence="5">
    <location>
        <begin position="1264"/>
        <end position="1336"/>
    </location>
</feature>
<feature type="domain" description="DUF1542" evidence="5">
    <location>
        <begin position="1596"/>
        <end position="1667"/>
    </location>
</feature>
<feature type="compositionally biased region" description="Basic and acidic residues" evidence="2">
    <location>
        <begin position="437"/>
        <end position="460"/>
    </location>
</feature>
<dbReference type="EMBL" id="ACLK02000002">
    <property type="protein sequence ID" value="EFY08870.1"/>
    <property type="molecule type" value="Genomic_DNA"/>
</dbReference>
<feature type="compositionally biased region" description="Basic and acidic residues" evidence="2">
    <location>
        <begin position="1093"/>
        <end position="1204"/>
    </location>
</feature>
<dbReference type="InterPro" id="IPR011439">
    <property type="entry name" value="DUF1542"/>
</dbReference>
<evidence type="ECO:0000313" key="7">
    <source>
        <dbReference type="Proteomes" id="UP000003028"/>
    </source>
</evidence>
<accession>E7FVF0</accession>
<feature type="compositionally biased region" description="Basic and acidic residues" evidence="2">
    <location>
        <begin position="467"/>
        <end position="488"/>
    </location>
</feature>
<keyword evidence="3" id="KW-0472">Membrane</keyword>
<feature type="coiled-coil region" evidence="1">
    <location>
        <begin position="604"/>
        <end position="645"/>
    </location>
</feature>
<feature type="domain" description="DUF1542" evidence="5">
    <location>
        <begin position="1516"/>
        <end position="1590"/>
    </location>
</feature>
<feature type="compositionally biased region" description="Basic and acidic residues" evidence="2">
    <location>
        <begin position="1239"/>
        <end position="1248"/>
    </location>
</feature>
<gene>
    <name evidence="6" type="ORF">HMPREF0357_10977</name>
</gene>
<protein>
    <submittedName>
        <fullName evidence="6">DNA-directed RNA polymerase, omega subunit</fullName>
    </submittedName>
</protein>
<feature type="compositionally biased region" description="Basic and acidic residues" evidence="2">
    <location>
        <begin position="1543"/>
        <end position="1580"/>
    </location>
</feature>
<dbReference type="STRING" id="1648.A2I91_01930"/>
<dbReference type="GO" id="GO:0000428">
    <property type="term" value="C:DNA-directed RNA polymerase complex"/>
    <property type="evidence" value="ECO:0007669"/>
    <property type="project" value="UniProtKB-KW"/>
</dbReference>
<dbReference type="InterPro" id="IPR002988">
    <property type="entry name" value="GA_module"/>
</dbReference>
<feature type="coiled-coil region" evidence="1">
    <location>
        <begin position="1344"/>
        <end position="1382"/>
    </location>
</feature>
<feature type="coiled-coil region" evidence="1">
    <location>
        <begin position="906"/>
        <end position="977"/>
    </location>
</feature>
<feature type="domain" description="DUF1542" evidence="5">
    <location>
        <begin position="1019"/>
        <end position="1090"/>
    </location>
</feature>
<dbReference type="Pfam" id="PF01468">
    <property type="entry name" value="GA"/>
    <property type="match status" value="1"/>
</dbReference>
<feature type="compositionally biased region" description="Basic and acidic residues" evidence="2">
    <location>
        <begin position="827"/>
        <end position="844"/>
    </location>
</feature>
<evidence type="ECO:0000313" key="6">
    <source>
        <dbReference type="EMBL" id="EFY08870.1"/>
    </source>
</evidence>
<feature type="domain" description="DUF1542" evidence="5">
    <location>
        <begin position="612"/>
        <end position="681"/>
    </location>
</feature>
<feature type="compositionally biased region" description="Basic and acidic residues" evidence="2">
    <location>
        <begin position="852"/>
        <end position="869"/>
    </location>
</feature>
<feature type="compositionally biased region" description="Basic and acidic residues" evidence="2">
    <location>
        <begin position="520"/>
        <end position="539"/>
    </location>
</feature>
<feature type="domain" description="DUF1542" evidence="5">
    <location>
        <begin position="441"/>
        <end position="510"/>
    </location>
</feature>
<feature type="domain" description="DUF1542" evidence="5">
    <location>
        <begin position="1104"/>
        <end position="1176"/>
    </location>
</feature>
<feature type="domain" description="DUF1542" evidence="5">
    <location>
        <begin position="944"/>
        <end position="1012"/>
    </location>
</feature>
<dbReference type="Proteomes" id="UP000003028">
    <property type="component" value="Unassembled WGS sequence"/>
</dbReference>
<reference evidence="6" key="1">
    <citation type="submission" date="2011-01" db="EMBL/GenBank/DDBJ databases">
        <authorList>
            <person name="Muzny D."/>
            <person name="Qin X."/>
            <person name="Buhay C."/>
            <person name="Dugan-Rocha S."/>
            <person name="Ding Y."/>
            <person name="Chen G."/>
            <person name="Hawes A."/>
            <person name="Holder M."/>
            <person name="Jhangiani S."/>
            <person name="Johnson A."/>
            <person name="Khan Z."/>
            <person name="Li Z."/>
            <person name="Liu W."/>
            <person name="Liu X."/>
            <person name="Perez L."/>
            <person name="Shen H."/>
            <person name="Wang Q."/>
            <person name="Watt J."/>
            <person name="Xi L."/>
            <person name="Xin Y."/>
            <person name="Zhou J."/>
            <person name="Deng J."/>
            <person name="Jiang H."/>
            <person name="Liu Y."/>
            <person name="Qu J."/>
            <person name="Song X.-Z."/>
            <person name="Zhang L."/>
            <person name="Villasana D."/>
            <person name="Johnson A."/>
            <person name="Liu J."/>
            <person name="Liyanage D."/>
            <person name="Lorensuhewa L."/>
            <person name="Robinson T."/>
            <person name="Song A."/>
            <person name="Song B.-B."/>
            <person name="Dinh H."/>
            <person name="Thornton R."/>
            <person name="Coyle M."/>
            <person name="Francisco L."/>
            <person name="Jackson L."/>
            <person name="Javaid M."/>
            <person name="Korchina V."/>
            <person name="Kovar C."/>
            <person name="Mata R."/>
            <person name="Mathew T."/>
            <person name="Ngo R."/>
            <person name="Nguyen L."/>
            <person name="Nguyen N."/>
            <person name="Okwuonu G."/>
            <person name="Ongeri F."/>
            <person name="Pham C."/>
            <person name="Simmons D."/>
            <person name="Wilczek-Boney K."/>
            <person name="Hale W."/>
            <person name="Jakkamsetti A."/>
            <person name="Pham P."/>
            <person name="Ruth R."/>
            <person name="San Lucas F."/>
            <person name="Warren J."/>
            <person name="Zhang J."/>
            <person name="Zhao Z."/>
            <person name="Zhou C."/>
            <person name="Zhu D."/>
            <person name="Lee S."/>
            <person name="Bess C."/>
            <person name="Blankenburg K."/>
            <person name="Forbes L."/>
            <person name="Fu Q."/>
            <person name="Gubbala S."/>
            <person name="Hirani K."/>
            <person name="Jayaseelan J.C."/>
            <person name="Lara F."/>
            <person name="Munidasa M."/>
            <person name="Palculict T."/>
            <person name="Patil S."/>
            <person name="Pu L.-L."/>
            <person name="Saada N."/>
            <person name="Tang L."/>
            <person name="Weissenberger G."/>
            <person name="Zhu Y."/>
            <person name="Hemphill L."/>
            <person name="Shang Y."/>
            <person name="Youmans B."/>
            <person name="Ayvaz T."/>
            <person name="Ross M."/>
            <person name="Santibanez J."/>
            <person name="Aqrawi P."/>
            <person name="Gross S."/>
            <person name="Joshi V."/>
            <person name="Fowler G."/>
            <person name="Nazareth L."/>
            <person name="Reid J."/>
            <person name="Worley K."/>
            <person name="Petrosino J."/>
            <person name="Highlander S."/>
            <person name="Gibbs R."/>
        </authorList>
    </citation>
    <scope>NUCLEOTIDE SEQUENCE [LARGE SCALE GENOMIC DNA]</scope>
    <source>
        <strain evidence="6">ATCC 19414</strain>
    </source>
</reference>
<keyword evidence="1" id="KW-0175">Coiled coil</keyword>
<keyword evidence="3" id="KW-1133">Transmembrane helix</keyword>
<feature type="domain" description="DUF1542" evidence="5">
    <location>
        <begin position="852"/>
        <end position="926"/>
    </location>
</feature>
<feature type="domain" description="DUF1542" evidence="5">
    <location>
        <begin position="1431"/>
        <end position="1503"/>
    </location>
</feature>
<dbReference type="Gene3D" id="1.20.5.420">
    <property type="entry name" value="Immunoglobulin FC, subunit C"/>
    <property type="match status" value="1"/>
</dbReference>
<keyword evidence="6" id="KW-0240">DNA-directed RNA polymerase</keyword>
<keyword evidence="7" id="KW-1185">Reference proteome</keyword>
<evidence type="ECO:0000259" key="5">
    <source>
        <dbReference type="Pfam" id="PF07564"/>
    </source>
</evidence>
<feature type="domain" description="DUF1542" evidence="5">
    <location>
        <begin position="1184"/>
        <end position="1258"/>
    </location>
</feature>
<feature type="compositionally biased region" description="Basic and acidic residues" evidence="2">
    <location>
        <begin position="799"/>
        <end position="820"/>
    </location>
</feature>
<evidence type="ECO:0000256" key="1">
    <source>
        <dbReference type="SAM" id="Coils"/>
    </source>
</evidence>
<proteinExistence type="predicted"/>
<feature type="region of interest" description="Disordered" evidence="2">
    <location>
        <begin position="1506"/>
        <end position="1580"/>
    </location>
</feature>
<dbReference type="Pfam" id="PF07564">
    <property type="entry name" value="DUF1542"/>
    <property type="match status" value="14"/>
</dbReference>
<organism evidence="6 7">
    <name type="scientific">Erysipelothrix rhusiopathiae ATCC 19414</name>
    <dbReference type="NCBI Taxonomy" id="525280"/>
    <lineage>
        <taxon>Bacteria</taxon>
        <taxon>Bacillati</taxon>
        <taxon>Bacillota</taxon>
        <taxon>Erysipelotrichia</taxon>
        <taxon>Erysipelotrichales</taxon>
        <taxon>Erysipelotrichaceae</taxon>
        <taxon>Erysipelothrix</taxon>
    </lineage>
</organism>
<feature type="domain" description="Protein G-related albumin-binding (GA) module" evidence="4">
    <location>
        <begin position="1356"/>
        <end position="1403"/>
    </location>
</feature>